<feature type="transmembrane region" description="Helical" evidence="6">
    <location>
        <begin position="160"/>
        <end position="183"/>
    </location>
</feature>
<keyword evidence="5 6" id="KW-0472">Membrane</keyword>
<evidence type="ECO:0000313" key="8">
    <source>
        <dbReference type="Proteomes" id="UP001057520"/>
    </source>
</evidence>
<protein>
    <submittedName>
        <fullName evidence="7">TerC family protein</fullName>
    </submittedName>
</protein>
<evidence type="ECO:0000256" key="2">
    <source>
        <dbReference type="ARBA" id="ARBA00007511"/>
    </source>
</evidence>
<keyword evidence="3 6" id="KW-0812">Transmembrane</keyword>
<evidence type="ECO:0000256" key="1">
    <source>
        <dbReference type="ARBA" id="ARBA00004141"/>
    </source>
</evidence>
<gene>
    <name evidence="7" type="ORF">MZV50_09970</name>
</gene>
<proteinExistence type="inferred from homology"/>
<dbReference type="InterPro" id="IPR005496">
    <property type="entry name" value="Integral_membrane_TerC"/>
</dbReference>
<dbReference type="NCBIfam" id="TIGR03717">
    <property type="entry name" value="R_switched_YjbE"/>
    <property type="match status" value="1"/>
</dbReference>
<feature type="transmembrane region" description="Helical" evidence="6">
    <location>
        <begin position="76"/>
        <end position="93"/>
    </location>
</feature>
<dbReference type="PANTHER" id="PTHR30238">
    <property type="entry name" value="MEMBRANE BOUND PREDICTED REDOX MODULATOR"/>
    <property type="match status" value="1"/>
</dbReference>
<evidence type="ECO:0000256" key="4">
    <source>
        <dbReference type="ARBA" id="ARBA00022989"/>
    </source>
</evidence>
<name>A0ABY4ZYX4_9CAUL</name>
<evidence type="ECO:0000256" key="5">
    <source>
        <dbReference type="ARBA" id="ARBA00023136"/>
    </source>
</evidence>
<evidence type="ECO:0000313" key="7">
    <source>
        <dbReference type="EMBL" id="USQ97834.1"/>
    </source>
</evidence>
<keyword evidence="8" id="KW-1185">Reference proteome</keyword>
<feature type="transmembrane region" description="Helical" evidence="6">
    <location>
        <begin position="52"/>
        <end position="70"/>
    </location>
</feature>
<comment type="similarity">
    <text evidence="2">Belongs to the TerC family.</text>
</comment>
<dbReference type="Pfam" id="PF03741">
    <property type="entry name" value="TerC"/>
    <property type="match status" value="1"/>
</dbReference>
<organism evidence="7 8">
    <name type="scientific">Caulobacter segnis</name>
    <dbReference type="NCBI Taxonomy" id="88688"/>
    <lineage>
        <taxon>Bacteria</taxon>
        <taxon>Pseudomonadati</taxon>
        <taxon>Pseudomonadota</taxon>
        <taxon>Alphaproteobacteria</taxon>
        <taxon>Caulobacterales</taxon>
        <taxon>Caulobacteraceae</taxon>
        <taxon>Caulobacter</taxon>
    </lineage>
</organism>
<dbReference type="PANTHER" id="PTHR30238:SF4">
    <property type="entry name" value="SLL1022 PROTEIN"/>
    <property type="match status" value="1"/>
</dbReference>
<evidence type="ECO:0000256" key="6">
    <source>
        <dbReference type="SAM" id="Phobius"/>
    </source>
</evidence>
<keyword evidence="4 6" id="KW-1133">Transmembrane helix</keyword>
<dbReference type="EMBL" id="CP096040">
    <property type="protein sequence ID" value="USQ97834.1"/>
    <property type="molecule type" value="Genomic_DNA"/>
</dbReference>
<feature type="transmembrane region" description="Helical" evidence="6">
    <location>
        <begin position="188"/>
        <end position="206"/>
    </location>
</feature>
<evidence type="ECO:0000256" key="3">
    <source>
        <dbReference type="ARBA" id="ARBA00022692"/>
    </source>
</evidence>
<reference evidence="7 8" key="1">
    <citation type="submission" date="2022-04" db="EMBL/GenBank/DDBJ databases">
        <title>Genome sequence of soybean root-associated Caulobacter segnis RL271.</title>
        <authorList>
            <person name="Longley R."/>
            <person name="Bonito G."/>
            <person name="Trigodet F."/>
            <person name="Crosson S."/>
            <person name="Fiebig A."/>
        </authorList>
    </citation>
    <scope>NUCLEOTIDE SEQUENCE [LARGE SCALE GENOMIC DNA]</scope>
    <source>
        <strain evidence="7 8">RL271</strain>
    </source>
</reference>
<dbReference type="InterPro" id="IPR022301">
    <property type="entry name" value="Integral_membrane_YjbE"/>
</dbReference>
<dbReference type="Proteomes" id="UP001057520">
    <property type="component" value="Chromosome"/>
</dbReference>
<feature type="transmembrane region" description="Helical" evidence="6">
    <location>
        <begin position="131"/>
        <end position="154"/>
    </location>
</feature>
<feature type="transmembrane region" description="Helical" evidence="6">
    <location>
        <begin position="18"/>
        <end position="40"/>
    </location>
</feature>
<accession>A0ABY4ZYX4</accession>
<sequence length="244" mass="26187">MFDALTANFAGLQGPLTALLQVLMIDLVLAGDNAVAVGLAAGGLPAKDRKKVILYGLGAAVVLRISFALITTWLLGVIGLLLAGGFLLLWVCWKMWRELREQAAHADAMATIDDDPTTEPRTRQPKSFKTAFIQVLIADVSMSLDNVLAVAGAAREHPGILVFGLLLSIALMGLAASAIANLLHKHRWIGFVGLAIVLYVALHMIWEGHRSVVMDLHQTAAYNAAAPAPLDIQPDEIAKHNKHK</sequence>
<comment type="subcellular location">
    <subcellularLocation>
        <location evidence="1">Membrane</location>
        <topology evidence="1">Multi-pass membrane protein</topology>
    </subcellularLocation>
</comment>